<comment type="caution">
    <text evidence="1">The sequence shown here is derived from an EMBL/GenBank/DDBJ whole genome shotgun (WGS) entry which is preliminary data.</text>
</comment>
<dbReference type="AlphaFoldDB" id="A0AAV3Y472"/>
<dbReference type="Proteomes" id="UP000735302">
    <property type="component" value="Unassembled WGS sequence"/>
</dbReference>
<evidence type="ECO:0000313" key="1">
    <source>
        <dbReference type="EMBL" id="GFN77127.1"/>
    </source>
</evidence>
<organism evidence="1 2">
    <name type="scientific">Plakobranchus ocellatus</name>
    <dbReference type="NCBI Taxonomy" id="259542"/>
    <lineage>
        <taxon>Eukaryota</taxon>
        <taxon>Metazoa</taxon>
        <taxon>Spiralia</taxon>
        <taxon>Lophotrochozoa</taxon>
        <taxon>Mollusca</taxon>
        <taxon>Gastropoda</taxon>
        <taxon>Heterobranchia</taxon>
        <taxon>Euthyneura</taxon>
        <taxon>Panpulmonata</taxon>
        <taxon>Sacoglossa</taxon>
        <taxon>Placobranchoidea</taxon>
        <taxon>Plakobranchidae</taxon>
        <taxon>Plakobranchus</taxon>
    </lineage>
</organism>
<protein>
    <submittedName>
        <fullName evidence="1">Uncharacterized protein</fullName>
    </submittedName>
</protein>
<proteinExistence type="predicted"/>
<name>A0AAV3Y472_9GAST</name>
<dbReference type="EMBL" id="BLXT01000438">
    <property type="protein sequence ID" value="GFN77127.1"/>
    <property type="molecule type" value="Genomic_DNA"/>
</dbReference>
<gene>
    <name evidence="1" type="ORF">PoB_000363300</name>
</gene>
<accession>A0AAV3Y472</accession>
<sequence>MLGCSLCVITIDTGWCCFGESLEGLFRRHPLGRSDEGVKAWDHHSTELAIWLRKHLNKAKDEMLYICESWTLYIDVRADAEYALL</sequence>
<keyword evidence="2" id="KW-1185">Reference proteome</keyword>
<reference evidence="1 2" key="1">
    <citation type="journal article" date="2021" name="Elife">
        <title>Chloroplast acquisition without the gene transfer in kleptoplastic sea slugs, Plakobranchus ocellatus.</title>
        <authorList>
            <person name="Maeda T."/>
            <person name="Takahashi S."/>
            <person name="Yoshida T."/>
            <person name="Shimamura S."/>
            <person name="Takaki Y."/>
            <person name="Nagai Y."/>
            <person name="Toyoda A."/>
            <person name="Suzuki Y."/>
            <person name="Arimoto A."/>
            <person name="Ishii H."/>
            <person name="Satoh N."/>
            <person name="Nishiyama T."/>
            <person name="Hasebe M."/>
            <person name="Maruyama T."/>
            <person name="Minagawa J."/>
            <person name="Obokata J."/>
            <person name="Shigenobu S."/>
        </authorList>
    </citation>
    <scope>NUCLEOTIDE SEQUENCE [LARGE SCALE GENOMIC DNA]</scope>
</reference>
<evidence type="ECO:0000313" key="2">
    <source>
        <dbReference type="Proteomes" id="UP000735302"/>
    </source>
</evidence>